<dbReference type="OrthoDB" id="416368at2759"/>
<evidence type="ECO:0000256" key="3">
    <source>
        <dbReference type="ARBA" id="ARBA00023027"/>
    </source>
</evidence>
<dbReference type="SUPFAM" id="SSF56399">
    <property type="entry name" value="ADP-ribosylation"/>
    <property type="match status" value="1"/>
</dbReference>
<comment type="caution">
    <text evidence="6">The sequence shown here is derived from an EMBL/GenBank/DDBJ whole genome shotgun (WGS) entry which is preliminary data.</text>
</comment>
<feature type="compositionally biased region" description="Basic and acidic residues" evidence="4">
    <location>
        <begin position="41"/>
        <end position="117"/>
    </location>
</feature>
<evidence type="ECO:0000256" key="1">
    <source>
        <dbReference type="ARBA" id="ARBA00009836"/>
    </source>
</evidence>
<dbReference type="PROSITE" id="PS50948">
    <property type="entry name" value="PAN"/>
    <property type="match status" value="1"/>
</dbReference>
<evidence type="ECO:0000313" key="7">
    <source>
        <dbReference type="Proteomes" id="UP000186817"/>
    </source>
</evidence>
<dbReference type="Proteomes" id="UP000186817">
    <property type="component" value="Unassembled WGS sequence"/>
</dbReference>
<evidence type="ECO:0000256" key="4">
    <source>
        <dbReference type="SAM" id="MobiDB-lite"/>
    </source>
</evidence>
<dbReference type="PANTHER" id="PTHR12684:SF2">
    <property type="entry name" value="TRNA 2'-PHOSPHOTRANSFERASE 1"/>
    <property type="match status" value="1"/>
</dbReference>
<evidence type="ECO:0000313" key="6">
    <source>
        <dbReference type="EMBL" id="OLP75914.1"/>
    </source>
</evidence>
<dbReference type="InterPro" id="IPR002745">
    <property type="entry name" value="Ptrans_KptA/Tpt1"/>
</dbReference>
<dbReference type="InterPro" id="IPR042081">
    <property type="entry name" value="RNA_2'-PTrans_C"/>
</dbReference>
<keyword evidence="3" id="KW-0520">NAD</keyword>
<gene>
    <name evidence="6" type="primary">TRPT1</name>
    <name evidence="6" type="ORF">AK812_SmicGene44222</name>
</gene>
<evidence type="ECO:0000259" key="5">
    <source>
        <dbReference type="PROSITE" id="PS50948"/>
    </source>
</evidence>
<dbReference type="GO" id="GO:0000215">
    <property type="term" value="F:tRNA 2'-phosphotransferase activity"/>
    <property type="evidence" value="ECO:0007669"/>
    <property type="project" value="TreeGrafter"/>
</dbReference>
<feature type="compositionally biased region" description="Basic and acidic residues" evidence="4">
    <location>
        <begin position="15"/>
        <end position="31"/>
    </location>
</feature>
<protein>
    <submittedName>
        <fullName evidence="6">tRNA 2'-phosphotransferase 1</fullName>
    </submittedName>
</protein>
<keyword evidence="2 6" id="KW-0808">Transferase</keyword>
<name>A0A1Q9BZ14_SYMMI</name>
<dbReference type="EMBL" id="LSRX01002214">
    <property type="protein sequence ID" value="OLP75914.1"/>
    <property type="molecule type" value="Genomic_DNA"/>
</dbReference>
<accession>A0A1Q9BZ14</accession>
<comment type="similarity">
    <text evidence="1">Belongs to the KptA/TPT1 family.</text>
</comment>
<feature type="domain" description="Apple" evidence="5">
    <location>
        <begin position="1539"/>
        <end position="1613"/>
    </location>
</feature>
<dbReference type="InterPro" id="IPR003609">
    <property type="entry name" value="Pan_app"/>
</dbReference>
<dbReference type="Gene3D" id="3.20.170.30">
    <property type="match status" value="1"/>
</dbReference>
<proteinExistence type="inferred from homology"/>
<dbReference type="PANTHER" id="PTHR12684">
    <property type="entry name" value="PUTATIVE PHOSPHOTRANSFERASE"/>
    <property type="match status" value="1"/>
</dbReference>
<sequence length="2590" mass="285383">MGPDEGPRMSGWPGRAKEKVEVTRKEKEDGGGRGGPGNGKGEPRDREDDRPRNSQEHRDDRDRRDRDDRRDREEQDEGHRRRRDAHRDWEEPEEERGSTRRVPRNERRQDREEDRQVGTETAALGRIGARGGLGKTIDPGRTKTARIVDPAVAMMRTSAPKESGANALKTGKRPERAARTAAPNTERPERKEAGETAVGPQHNNGGKNAQLIVKTRPDATPDLPLRQTAQERGGPPQSRKQCQQQWERWSKISELLRHLRAGGAVEHLESFINRGHTKNQHDRFHKPGSRTKGLPSFGNWNLSFFAFLLAGEVIGPQETSKEATYGAAIEGWISVLHDEEEDDLIRELLDSVIQGLTVVMELFEETPSQLHDAVHWKTNEPDFDRVMRHVYPREIPRGMEPKSALKGDRTEEDAPREEQGAEETAPETPAPSHLKKERDDTLDLEALGVYEDRVERVEAAGGAPPQSPRAKQDLRFAPYHFDYPPRKLEYKYDTKVSKRLSVVLRHDKGEFNLHFFNNATAEVEAILDLPIMREVGARQDTLISCVYYNSKQRFRLLWLHDPSRSGPTLVLGAVQGHSKAVDYDSVHERVDPSRVPDLIHGTHYDFYKKIFKEGLLPGAGNKDWRDQLHLLAASTDLSSKLLPSKCDIVLHIDPALAKGCRFYKSANGYYLTGEPIGPQAISAVTIRETRERVEAEKEGSPPLPSIVLQALLRNQLGGVEMPLALAASNGWSRRTCRFRDLTHKVMFWCHDKAFQGNFPRTEDLAEVYGMMPSYLDSITFGKAGAPYISLVASGQRYSDKDVETSQALATSGLAPTRPKDMSWEQEKLKEIVGRLFHRLEMADVHVDIDTDAEAEDLFETCQVPRALTQTAHVAPSQRSCSSGLPIFDLSQGDYVCCPTAALYCAGCFQLDGSSCAQCSPGFVEVAGEGRCEACVDTPGWTNLDGENCIQAACSDTTYYGLSSNRACCGCGGGQRAATPFTYYVAPTVLYATSITGFPVPRTAINYTINEDCKLLEHGLAIDGATGSLRIAPGADRVGGNLLEAFSISCTIVAHQTISLSASATLTVVAQKNISYGQLLFRTDVTNRYDPVVMGDWSFDQLNCDPSDITTELRLGQRGRVRWPNPDKAASAGGVLADGFDMRGAICRVRGTGTPVGLAQLDEGAGQFPPPVETVISYFVAVLPSVWENLRYERAKTILGRLQAVTVGQVAATINVEVPDQAIRLLPPTAFTGKCSSDNGGIVTLDTVTGQGTYEGFPFFDMDLTTGSVRLAPSQELASLMPTDAGARAELTLSCTIYGLYQFPPFGDGPVLQEVIYLGATDDTCFVPKTGNYYFLELHSLTVSGYQEMKSQIERVETSSLEFLAVRSGLHASSCGLVFLKEGITSFESFWLHRKSRDFYNASAAYMTFSGEEMATIDSGIDLIADVFNQGTATFPVTYTAGGSDTLTAAVELLRCDAPNLTQSEADDRAETADGAVAVMVDDPLTEIPFDYWLHPCHCAPHLWGQNDPVTAEAFGEIPAGSRNVFRPRPFPILTGQFACGVKAEDLLQVIVESDVQAADLEECQAQCAKKSECRYFFAGEVLSAKQCRLYSSCEFLYRELGLSGTLYSYPKDAEVCAIANPDACWHITRRRQNLGAFNSSVELYLPDCLDQALFEQCDEALFVGGVGVEVCELCKFAVVPAEGTPLRRALSKSLFRSSYAHGTLLKATCWSERYSSLPRTNFEQICANGKWLDRDGADGFSQFSCIALVQVVSSYYQDLDSRNWQELYFFEGFKVHIALARAGFAGASEQVLGDFYVKQKPTAAPQTNSGQLLNAHAVSWPLEFVAGGSLDLEDCADSAEQLLDGNMVASAFYEKYKAENEAEVDDTPVSNARTLFDVNGDLDCEADAVSRVLQNIKFTRTQISGTCVVATTATRKPLASASLSFQLVLLALNSRWQKCIAAMPCQPDTQGSAGCIGQLQECEAREDQAFKIDKPSSIEFLQNRGATMEITAVPNVMPIFWAVPDRGTYLGWLGFLGLLEGGGPGQLFPPSAVATVSSADGNGLTYDVQRNPDTLPWDQGVPETLEATWYKGSAVQGNDINCVCEPGTVMQRFNKSRDFVQFLCVEVPNLGACTEETSVQQTIDGSTSQIDVDCGKDRGLQAIQAEIDSKSRWTNFRFRCCQITANPVRMTKFGSGRVPPDPAEQGIYDAVARDDFGRPRYNGYDWSGRALGTLNHNADTGQWCVSDFATPECVSSDLVNPLDQQLGGENWQAPAVPKRMKQKDTSFSLPGTLSMFHVVPVSDFDAKFEAVGAKLPKRFQSKRKVPPQLTFAAEANLSGNASGSGARAKMRADRYKTPAMPSTFKFPKNISKYEVDWSAIEVERYPIHDDMKMYIQALTSSAKFRIHGGVLLEHNPSWDRGTEAAEETMRRFYYLVSSDLALKEPPLPTKSERILFWSHATDVGSLWSMLRNRDMLPMSAHGVASFGCNIFYALGHEVCGGEEDEYNIARVLYNTNKSAKNLASVVVGGKAWGSLRKAYGGSVETARVATEEDEVLKDSNAKAYCVSRNRYSFNYIAFEQLAQPPSTARGLINQYLRAANLKPPGRQALF</sequence>
<dbReference type="Pfam" id="PF01885">
    <property type="entry name" value="PTS_2-RNA"/>
    <property type="match status" value="1"/>
</dbReference>
<feature type="region of interest" description="Disordered" evidence="4">
    <location>
        <begin position="397"/>
        <end position="441"/>
    </location>
</feature>
<feature type="compositionally biased region" description="Basic and acidic residues" evidence="4">
    <location>
        <begin position="397"/>
        <end position="419"/>
    </location>
</feature>
<keyword evidence="7" id="KW-1185">Reference proteome</keyword>
<organism evidence="6 7">
    <name type="scientific">Symbiodinium microadriaticum</name>
    <name type="common">Dinoflagellate</name>
    <name type="synonym">Zooxanthella microadriatica</name>
    <dbReference type="NCBI Taxonomy" id="2951"/>
    <lineage>
        <taxon>Eukaryota</taxon>
        <taxon>Sar</taxon>
        <taxon>Alveolata</taxon>
        <taxon>Dinophyceae</taxon>
        <taxon>Suessiales</taxon>
        <taxon>Symbiodiniaceae</taxon>
        <taxon>Symbiodinium</taxon>
    </lineage>
</organism>
<dbReference type="GO" id="GO:0006388">
    <property type="term" value="P:tRNA splicing, via endonucleolytic cleavage and ligation"/>
    <property type="evidence" value="ECO:0007669"/>
    <property type="project" value="TreeGrafter"/>
</dbReference>
<feature type="region of interest" description="Disordered" evidence="4">
    <location>
        <begin position="1"/>
        <end position="244"/>
    </location>
</feature>
<reference evidence="6 7" key="1">
    <citation type="submission" date="2016-02" db="EMBL/GenBank/DDBJ databases">
        <title>Genome analysis of coral dinoflagellate symbionts highlights evolutionary adaptations to a symbiotic lifestyle.</title>
        <authorList>
            <person name="Aranda M."/>
            <person name="Li Y."/>
            <person name="Liew Y.J."/>
            <person name="Baumgarten S."/>
            <person name="Simakov O."/>
            <person name="Wilson M."/>
            <person name="Piel J."/>
            <person name="Ashoor H."/>
            <person name="Bougouffa S."/>
            <person name="Bajic V.B."/>
            <person name="Ryu T."/>
            <person name="Ravasi T."/>
            <person name="Bayer T."/>
            <person name="Micklem G."/>
            <person name="Kim H."/>
            <person name="Bhak J."/>
            <person name="Lajeunesse T.C."/>
            <person name="Voolstra C.R."/>
        </authorList>
    </citation>
    <scope>NUCLEOTIDE SEQUENCE [LARGE SCALE GENOMIC DNA]</scope>
    <source>
        <strain evidence="6 7">CCMP2467</strain>
    </source>
</reference>
<evidence type="ECO:0000256" key="2">
    <source>
        <dbReference type="ARBA" id="ARBA00022679"/>
    </source>
</evidence>